<comment type="subcellular location">
    <subcellularLocation>
        <location evidence="1">Periplasm</location>
    </subcellularLocation>
</comment>
<dbReference type="Proteomes" id="UP001205906">
    <property type="component" value="Unassembled WGS sequence"/>
</dbReference>
<dbReference type="EMBL" id="JAMXQS010000005">
    <property type="protein sequence ID" value="MCO6050499.1"/>
    <property type="molecule type" value="Genomic_DNA"/>
</dbReference>
<keyword evidence="5" id="KW-0574">Periplasm</keyword>
<dbReference type="Pfam" id="PF13416">
    <property type="entry name" value="SBP_bac_8"/>
    <property type="match status" value="1"/>
</dbReference>
<dbReference type="PANTHER" id="PTHR30006">
    <property type="entry name" value="THIAMINE-BINDING PERIPLASMIC PROTEIN-RELATED"/>
    <property type="match status" value="1"/>
</dbReference>
<evidence type="ECO:0000313" key="6">
    <source>
        <dbReference type="EMBL" id="MCO6050499.1"/>
    </source>
</evidence>
<dbReference type="PROSITE" id="PS51318">
    <property type="entry name" value="TAT"/>
    <property type="match status" value="1"/>
</dbReference>
<keyword evidence="4" id="KW-0732">Signal</keyword>
<keyword evidence="3" id="KW-0813">Transport</keyword>
<keyword evidence="7" id="KW-1185">Reference proteome</keyword>
<evidence type="ECO:0000256" key="1">
    <source>
        <dbReference type="ARBA" id="ARBA00004418"/>
    </source>
</evidence>
<comment type="caution">
    <text evidence="6">The sequence shown here is derived from an EMBL/GenBank/DDBJ whole genome shotgun (WGS) entry which is preliminary data.</text>
</comment>
<comment type="similarity">
    <text evidence="2">Belongs to the bacterial solute-binding protein 1 family.</text>
</comment>
<gene>
    <name evidence="6" type="ORF">NGM99_11980</name>
</gene>
<dbReference type="Gene3D" id="3.40.190.10">
    <property type="entry name" value="Periplasmic binding protein-like II"/>
    <property type="match status" value="2"/>
</dbReference>
<organism evidence="6 7">
    <name type="scientific">Mesorhizobium liriopis</name>
    <dbReference type="NCBI Taxonomy" id="2953882"/>
    <lineage>
        <taxon>Bacteria</taxon>
        <taxon>Pseudomonadati</taxon>
        <taxon>Pseudomonadota</taxon>
        <taxon>Alphaproteobacteria</taxon>
        <taxon>Hyphomicrobiales</taxon>
        <taxon>Phyllobacteriaceae</taxon>
        <taxon>Mesorhizobium</taxon>
    </lineage>
</organism>
<dbReference type="SUPFAM" id="SSF53850">
    <property type="entry name" value="Periplasmic binding protein-like II"/>
    <property type="match status" value="1"/>
</dbReference>
<dbReference type="InterPro" id="IPR006311">
    <property type="entry name" value="TAT_signal"/>
</dbReference>
<evidence type="ECO:0000256" key="5">
    <source>
        <dbReference type="ARBA" id="ARBA00022764"/>
    </source>
</evidence>
<evidence type="ECO:0000256" key="4">
    <source>
        <dbReference type="ARBA" id="ARBA00022729"/>
    </source>
</evidence>
<proteinExistence type="inferred from homology"/>
<dbReference type="PANTHER" id="PTHR30006:SF3">
    <property type="entry name" value="THIAMINE-BINDING PERIPLASMIC PROTEIN"/>
    <property type="match status" value="1"/>
</dbReference>
<dbReference type="CDD" id="cd13589">
    <property type="entry name" value="PBP2_polyamine_RpCGA009"/>
    <property type="match status" value="1"/>
</dbReference>
<dbReference type="RefSeq" id="WP_252819152.1">
    <property type="nucleotide sequence ID" value="NZ_JAMXQS010000005.1"/>
</dbReference>
<accession>A0ABT1C6Q4</accession>
<evidence type="ECO:0000256" key="3">
    <source>
        <dbReference type="ARBA" id="ARBA00022448"/>
    </source>
</evidence>
<evidence type="ECO:0000256" key="2">
    <source>
        <dbReference type="ARBA" id="ARBA00008520"/>
    </source>
</evidence>
<sequence>MPGSCGPTPIFKTSNGTQRETRMNDQFRMNRRNFTLSLGAGVAALSMPAVVTGRAQAADTTITVTSWGGSYHQMVQKIFVEPFTAETNIAVQLVDNGDMAKVKAQVLSNSVQWDVIDAPAGFATSGSKENLWEELDPSLSGMNGLLQEPNSHYMPIYLYSGGVLWHAERNPDGEHPADFAGFFDVEKFPGRRCMRSLAQETLEMALIADGVAPKDLYPLDVERAFAKLDQLKPHVSKFASSTPEQSSSVAQNEADFSYSYYNRVKALQDSGTPLQFSFEQTNNALDFFAIPRGSKNKEAAMKFIEFCLRPEQQKAWALAGFYMPNHAETLNALRQSPEGSFLPDLENGKNAIIDPAWWGDNLTEVQRRYAEWMIS</sequence>
<reference evidence="6 7" key="1">
    <citation type="submission" date="2022-06" db="EMBL/GenBank/DDBJ databases">
        <title>Mesorhizobium sp. strain RP14 Genome sequencing and assembly.</title>
        <authorList>
            <person name="Kim I."/>
        </authorList>
    </citation>
    <scope>NUCLEOTIDE SEQUENCE [LARGE SCALE GENOMIC DNA]</scope>
    <source>
        <strain evidence="7">RP14(2022)</strain>
    </source>
</reference>
<evidence type="ECO:0000313" key="7">
    <source>
        <dbReference type="Proteomes" id="UP001205906"/>
    </source>
</evidence>
<name>A0ABT1C6Q4_9HYPH</name>
<protein>
    <submittedName>
        <fullName evidence="6">ABC transporter substrate-binding protein</fullName>
    </submittedName>
</protein>
<dbReference type="InterPro" id="IPR006059">
    <property type="entry name" value="SBP"/>
</dbReference>